<proteinExistence type="predicted"/>
<organism evidence="2 3">
    <name type="scientific">Dipteronia dyeriana</name>
    <dbReference type="NCBI Taxonomy" id="168575"/>
    <lineage>
        <taxon>Eukaryota</taxon>
        <taxon>Viridiplantae</taxon>
        <taxon>Streptophyta</taxon>
        <taxon>Embryophyta</taxon>
        <taxon>Tracheophyta</taxon>
        <taxon>Spermatophyta</taxon>
        <taxon>Magnoliopsida</taxon>
        <taxon>eudicotyledons</taxon>
        <taxon>Gunneridae</taxon>
        <taxon>Pentapetalae</taxon>
        <taxon>rosids</taxon>
        <taxon>malvids</taxon>
        <taxon>Sapindales</taxon>
        <taxon>Sapindaceae</taxon>
        <taxon>Hippocastanoideae</taxon>
        <taxon>Acereae</taxon>
        <taxon>Dipteronia</taxon>
    </lineage>
</organism>
<dbReference type="Proteomes" id="UP001280121">
    <property type="component" value="Unassembled WGS sequence"/>
</dbReference>
<gene>
    <name evidence="2" type="ORF">Ddye_008318</name>
</gene>
<dbReference type="InterPro" id="IPR002156">
    <property type="entry name" value="RNaseH_domain"/>
</dbReference>
<accession>A0AAD9X9Q8</accession>
<sequence length="95" mass="10657">MGLWPCEVESEAHVAVNFVNVKDIPCSYAGLIIHDIKVLLKSFPTFSVNFVPRSSNAAAHCLVKINLNIQSDCFWLKVFPLSFAHVDIRECPQKV</sequence>
<dbReference type="GO" id="GO:0004523">
    <property type="term" value="F:RNA-DNA hybrid ribonuclease activity"/>
    <property type="evidence" value="ECO:0007669"/>
    <property type="project" value="InterPro"/>
</dbReference>
<dbReference type="GO" id="GO:0003676">
    <property type="term" value="F:nucleic acid binding"/>
    <property type="evidence" value="ECO:0007669"/>
    <property type="project" value="InterPro"/>
</dbReference>
<reference evidence="2" key="1">
    <citation type="journal article" date="2023" name="Plant J.">
        <title>Genome sequences and population genomics provide insights into the demographic history, inbreeding, and mutation load of two 'living fossil' tree species of Dipteronia.</title>
        <authorList>
            <person name="Feng Y."/>
            <person name="Comes H.P."/>
            <person name="Chen J."/>
            <person name="Zhu S."/>
            <person name="Lu R."/>
            <person name="Zhang X."/>
            <person name="Li P."/>
            <person name="Qiu J."/>
            <person name="Olsen K.M."/>
            <person name="Qiu Y."/>
        </authorList>
    </citation>
    <scope>NUCLEOTIDE SEQUENCE</scope>
    <source>
        <strain evidence="2">KIB01</strain>
    </source>
</reference>
<dbReference type="AlphaFoldDB" id="A0AAD9X9Q8"/>
<dbReference type="Pfam" id="PF13456">
    <property type="entry name" value="RVT_3"/>
    <property type="match status" value="1"/>
</dbReference>
<protein>
    <recommendedName>
        <fullName evidence="1">RNase H type-1 domain-containing protein</fullName>
    </recommendedName>
</protein>
<feature type="domain" description="RNase H type-1" evidence="1">
    <location>
        <begin position="2"/>
        <end position="64"/>
    </location>
</feature>
<dbReference type="EMBL" id="JANJYI010000003">
    <property type="protein sequence ID" value="KAK2655266.1"/>
    <property type="molecule type" value="Genomic_DNA"/>
</dbReference>
<name>A0AAD9X9Q8_9ROSI</name>
<evidence type="ECO:0000259" key="1">
    <source>
        <dbReference type="Pfam" id="PF13456"/>
    </source>
</evidence>
<keyword evidence="3" id="KW-1185">Reference proteome</keyword>
<comment type="caution">
    <text evidence="2">The sequence shown here is derived from an EMBL/GenBank/DDBJ whole genome shotgun (WGS) entry which is preliminary data.</text>
</comment>
<evidence type="ECO:0000313" key="2">
    <source>
        <dbReference type="EMBL" id="KAK2655266.1"/>
    </source>
</evidence>
<evidence type="ECO:0000313" key="3">
    <source>
        <dbReference type="Proteomes" id="UP001280121"/>
    </source>
</evidence>